<dbReference type="OrthoDB" id="3870258at2"/>
<dbReference type="Proteomes" id="UP000280819">
    <property type="component" value="Unassembled WGS sequence"/>
</dbReference>
<sequence>MTSVSRAQQEVTRIALHGVKEAGFALAGSGAIRAHGLTERPTEDVDLFTSNTEPETFDNAVDQVMRDLRQAGCVVEVERRAAGFTRLQLRTPDGVDLDLDMGIDWREREPVALEVGPVLAVEDAVGNKISALYSRAEPRDYLDVDSIRQAGLFTDQELLEAAAERDPGFDSRMFATQLAAVQRVTPRDVVAYGVSATELEALKERIKRWVVSLEGSEELS</sequence>
<dbReference type="InterPro" id="IPR014942">
    <property type="entry name" value="AbiEii"/>
</dbReference>
<dbReference type="RefSeq" id="WP_124843195.1">
    <property type="nucleotide sequence ID" value="NZ_RQZG01000003.1"/>
</dbReference>
<proteinExistence type="predicted"/>
<evidence type="ECO:0000313" key="2">
    <source>
        <dbReference type="Proteomes" id="UP000280819"/>
    </source>
</evidence>
<organism evidence="1 2">
    <name type="scientific">Arachnia propionica</name>
    <dbReference type="NCBI Taxonomy" id="1750"/>
    <lineage>
        <taxon>Bacteria</taxon>
        <taxon>Bacillati</taxon>
        <taxon>Actinomycetota</taxon>
        <taxon>Actinomycetes</taxon>
        <taxon>Propionibacteriales</taxon>
        <taxon>Propionibacteriaceae</taxon>
        <taxon>Arachnia</taxon>
    </lineage>
</organism>
<name>A0A3P1TAS9_9ACTN</name>
<protein>
    <recommendedName>
        <fullName evidence="3">Nucleotidyl transferase</fullName>
    </recommendedName>
</protein>
<evidence type="ECO:0008006" key="3">
    <source>
        <dbReference type="Google" id="ProtNLM"/>
    </source>
</evidence>
<accession>A0A3P1TAS9</accession>
<reference evidence="1 2" key="1">
    <citation type="submission" date="2018-11" db="EMBL/GenBank/DDBJ databases">
        <title>Genomes From Bacteria Associated with the Canine Oral Cavity: a Test Case for Automated Genome-Based Taxonomic Assignment.</title>
        <authorList>
            <person name="Coil D.A."/>
            <person name="Jospin G."/>
            <person name="Darling A.E."/>
            <person name="Wallis C."/>
            <person name="Davis I.J."/>
            <person name="Harris S."/>
            <person name="Eisen J.A."/>
            <person name="Holcombe L.J."/>
            <person name="O'Flynn C."/>
        </authorList>
    </citation>
    <scope>NUCLEOTIDE SEQUENCE [LARGE SCALE GENOMIC DNA]</scope>
    <source>
        <strain evidence="1 2">OH887_COT-365</strain>
    </source>
</reference>
<dbReference type="Pfam" id="PF08843">
    <property type="entry name" value="AbiEii"/>
    <property type="match status" value="1"/>
</dbReference>
<evidence type="ECO:0000313" key="1">
    <source>
        <dbReference type="EMBL" id="RRD06305.1"/>
    </source>
</evidence>
<gene>
    <name evidence="1" type="ORF">EII34_04085</name>
</gene>
<dbReference type="EMBL" id="RQZG01000003">
    <property type="protein sequence ID" value="RRD06305.1"/>
    <property type="molecule type" value="Genomic_DNA"/>
</dbReference>
<dbReference type="AlphaFoldDB" id="A0A3P1TAS9"/>
<comment type="caution">
    <text evidence="1">The sequence shown here is derived from an EMBL/GenBank/DDBJ whole genome shotgun (WGS) entry which is preliminary data.</text>
</comment>